<evidence type="ECO:0000256" key="7">
    <source>
        <dbReference type="ARBA" id="ARBA00022679"/>
    </source>
</evidence>
<dbReference type="InterPro" id="IPR000462">
    <property type="entry name" value="CDP-OH_P_trans"/>
</dbReference>
<name>A0A7R6PLV8_9BACT</name>
<dbReference type="GO" id="GO:0046474">
    <property type="term" value="P:glycerophospholipid biosynthetic process"/>
    <property type="evidence" value="ECO:0007669"/>
    <property type="project" value="TreeGrafter"/>
</dbReference>
<evidence type="ECO:0000256" key="5">
    <source>
        <dbReference type="ARBA" id="ARBA00014944"/>
    </source>
</evidence>
<evidence type="ECO:0000256" key="1">
    <source>
        <dbReference type="ARBA" id="ARBA00004141"/>
    </source>
</evidence>
<evidence type="ECO:0000256" key="13">
    <source>
        <dbReference type="ARBA" id="ARBA00023264"/>
    </source>
</evidence>
<feature type="transmembrane region" description="Helical" evidence="17">
    <location>
        <begin position="36"/>
        <end position="54"/>
    </location>
</feature>
<organism evidence="18 19">
    <name type="scientific">Thermotomaculum hydrothermale</name>
    <dbReference type="NCBI Taxonomy" id="981385"/>
    <lineage>
        <taxon>Bacteria</taxon>
        <taxon>Pseudomonadati</taxon>
        <taxon>Acidobacteriota</taxon>
        <taxon>Holophagae</taxon>
        <taxon>Thermotomaculales</taxon>
        <taxon>Thermotomaculaceae</taxon>
        <taxon>Thermotomaculum</taxon>
    </lineage>
</organism>
<evidence type="ECO:0000256" key="4">
    <source>
        <dbReference type="ARBA" id="ARBA00013170"/>
    </source>
</evidence>
<dbReference type="PANTHER" id="PTHR14269:SF62">
    <property type="entry name" value="CDP-DIACYLGLYCEROL--GLYCEROL-3-PHOSPHATE 3-PHOSPHATIDYLTRANSFERASE 1, CHLOROPLASTIC"/>
    <property type="match status" value="1"/>
</dbReference>
<dbReference type="KEGG" id="thyd:TTHT_0342"/>
<evidence type="ECO:0000256" key="11">
    <source>
        <dbReference type="ARBA" id="ARBA00023136"/>
    </source>
</evidence>
<dbReference type="InterPro" id="IPR043130">
    <property type="entry name" value="CDP-OH_PTrfase_TM_dom"/>
</dbReference>
<evidence type="ECO:0000256" key="16">
    <source>
        <dbReference type="RuleBase" id="RU003750"/>
    </source>
</evidence>
<keyword evidence="8 17" id="KW-0812">Transmembrane</keyword>
<comment type="similarity">
    <text evidence="3 16">Belongs to the CDP-alcohol phosphatidyltransferase class-I family.</text>
</comment>
<evidence type="ECO:0000256" key="14">
    <source>
        <dbReference type="ARBA" id="ARBA00048586"/>
    </source>
</evidence>
<dbReference type="InterPro" id="IPR004570">
    <property type="entry name" value="Phosphatidylglycerol_P_synth"/>
</dbReference>
<keyword evidence="6" id="KW-0444">Lipid biosynthesis</keyword>
<feature type="transmembrane region" description="Helical" evidence="17">
    <location>
        <begin position="75"/>
        <end position="99"/>
    </location>
</feature>
<evidence type="ECO:0000313" key="19">
    <source>
        <dbReference type="Proteomes" id="UP000595564"/>
    </source>
</evidence>
<keyword evidence="12" id="KW-0594">Phospholipid biosynthesis</keyword>
<comment type="pathway">
    <text evidence="2">Phospholipid metabolism; phosphatidylglycerol biosynthesis; phosphatidylglycerol from CDP-diacylglycerol: step 1/2.</text>
</comment>
<dbReference type="NCBIfam" id="TIGR00560">
    <property type="entry name" value="pgsA"/>
    <property type="match status" value="1"/>
</dbReference>
<protein>
    <recommendedName>
        <fullName evidence="5 15">CDP-diacylglycerol--glycerol-3-phosphate 3-phosphatidyltransferase</fullName>
        <ecNumber evidence="4 15">2.7.8.5</ecNumber>
    </recommendedName>
</protein>
<dbReference type="PANTHER" id="PTHR14269">
    <property type="entry name" value="CDP-DIACYLGLYCEROL--GLYCEROL-3-PHOSPHATE 3-PHOSPHATIDYLTRANSFERASE-RELATED"/>
    <property type="match status" value="1"/>
</dbReference>
<accession>A0A7R6PLV8</accession>
<dbReference type="RefSeq" id="WP_201328290.1">
    <property type="nucleotide sequence ID" value="NZ_AP017470.1"/>
</dbReference>
<evidence type="ECO:0000256" key="15">
    <source>
        <dbReference type="NCBIfam" id="TIGR00560"/>
    </source>
</evidence>
<evidence type="ECO:0000256" key="12">
    <source>
        <dbReference type="ARBA" id="ARBA00023209"/>
    </source>
</evidence>
<dbReference type="InterPro" id="IPR048254">
    <property type="entry name" value="CDP_ALCOHOL_P_TRANSF_CS"/>
</dbReference>
<feature type="transmembrane region" description="Helical" evidence="17">
    <location>
        <begin position="153"/>
        <end position="172"/>
    </location>
</feature>
<evidence type="ECO:0000256" key="2">
    <source>
        <dbReference type="ARBA" id="ARBA00005042"/>
    </source>
</evidence>
<keyword evidence="10" id="KW-0443">Lipid metabolism</keyword>
<feature type="transmembrane region" description="Helical" evidence="17">
    <location>
        <begin position="12"/>
        <end position="30"/>
    </location>
</feature>
<gene>
    <name evidence="18" type="primary">pgsA</name>
    <name evidence="18" type="ORF">TTHT_0342</name>
</gene>
<proteinExistence type="inferred from homology"/>
<keyword evidence="9 17" id="KW-1133">Transmembrane helix</keyword>
<dbReference type="EMBL" id="AP017470">
    <property type="protein sequence ID" value="BBB31958.1"/>
    <property type="molecule type" value="Genomic_DNA"/>
</dbReference>
<reference evidence="18 19" key="1">
    <citation type="journal article" date="2012" name="Extremophiles">
        <title>Thermotomaculum hydrothermale gen. nov., sp. nov., a novel heterotrophic thermophile within the phylum Acidobacteria from a deep-sea hydrothermal vent chimney in the Southern Okinawa Trough.</title>
        <authorList>
            <person name="Izumi H."/>
            <person name="Nunoura T."/>
            <person name="Miyazaki M."/>
            <person name="Mino S."/>
            <person name="Toki T."/>
            <person name="Takai K."/>
            <person name="Sako Y."/>
            <person name="Sawabe T."/>
            <person name="Nakagawa S."/>
        </authorList>
    </citation>
    <scope>NUCLEOTIDE SEQUENCE [LARGE SCALE GENOMIC DNA]</scope>
    <source>
        <strain evidence="18 19">AC55</strain>
    </source>
</reference>
<dbReference type="GO" id="GO:0008444">
    <property type="term" value="F:CDP-diacylglycerol-glycerol-3-phosphate 3-phosphatidyltransferase activity"/>
    <property type="evidence" value="ECO:0007669"/>
    <property type="project" value="UniProtKB-UniRule"/>
</dbReference>
<comment type="subcellular location">
    <subcellularLocation>
        <location evidence="1">Membrane</location>
        <topology evidence="1">Multi-pass membrane protein</topology>
    </subcellularLocation>
</comment>
<dbReference type="Proteomes" id="UP000595564">
    <property type="component" value="Chromosome"/>
</dbReference>
<keyword evidence="19" id="KW-1185">Reference proteome</keyword>
<keyword evidence="7 16" id="KW-0808">Transferase</keyword>
<dbReference type="AlphaFoldDB" id="A0A7R6PLV8"/>
<evidence type="ECO:0000256" key="10">
    <source>
        <dbReference type="ARBA" id="ARBA00023098"/>
    </source>
</evidence>
<evidence type="ECO:0000256" key="8">
    <source>
        <dbReference type="ARBA" id="ARBA00022692"/>
    </source>
</evidence>
<sequence length="188" mass="21423">MWRKINLPTYLTIFRIFMVPILVVVLLTRIEGKEIIGIFVFWLASITDFFDGYLARKRKQITALGQLLDPLADKLLIAGAFISLVELKLAPAWMVVIIIGREFAVNGLRQIATTYKIVIPASFWGKLKTVMQMAAISFLILGEKYIILKKIGIISLWIVLFVAIASGIDYFYKFWQRAGDSLFEEKGE</sequence>
<keyword evidence="11 17" id="KW-0472">Membrane</keyword>
<comment type="catalytic activity">
    <reaction evidence="14">
        <text>a CDP-1,2-diacyl-sn-glycerol + sn-glycerol 3-phosphate = a 1,2-diacyl-sn-glycero-3-phospho-(1'-sn-glycero-3'-phosphate) + CMP + H(+)</text>
        <dbReference type="Rhea" id="RHEA:12593"/>
        <dbReference type="ChEBI" id="CHEBI:15378"/>
        <dbReference type="ChEBI" id="CHEBI:57597"/>
        <dbReference type="ChEBI" id="CHEBI:58332"/>
        <dbReference type="ChEBI" id="CHEBI:60110"/>
        <dbReference type="ChEBI" id="CHEBI:60377"/>
        <dbReference type="EC" id="2.7.8.5"/>
    </reaction>
</comment>
<evidence type="ECO:0000256" key="6">
    <source>
        <dbReference type="ARBA" id="ARBA00022516"/>
    </source>
</evidence>
<dbReference type="EC" id="2.7.8.5" evidence="4 15"/>
<dbReference type="Pfam" id="PF01066">
    <property type="entry name" value="CDP-OH_P_transf"/>
    <property type="match status" value="1"/>
</dbReference>
<dbReference type="InterPro" id="IPR050324">
    <property type="entry name" value="CDP-alcohol_PTase-I"/>
</dbReference>
<evidence type="ECO:0000256" key="17">
    <source>
        <dbReference type="SAM" id="Phobius"/>
    </source>
</evidence>
<feature type="transmembrane region" description="Helical" evidence="17">
    <location>
        <begin position="119"/>
        <end position="141"/>
    </location>
</feature>
<keyword evidence="13" id="KW-1208">Phospholipid metabolism</keyword>
<dbReference type="GO" id="GO:0016020">
    <property type="term" value="C:membrane"/>
    <property type="evidence" value="ECO:0007669"/>
    <property type="project" value="UniProtKB-SubCell"/>
</dbReference>
<evidence type="ECO:0000256" key="9">
    <source>
        <dbReference type="ARBA" id="ARBA00022989"/>
    </source>
</evidence>
<dbReference type="Gene3D" id="1.20.120.1760">
    <property type="match status" value="1"/>
</dbReference>
<dbReference type="PIRSF" id="PIRSF000847">
    <property type="entry name" value="Phos_ph_gly_syn"/>
    <property type="match status" value="1"/>
</dbReference>
<evidence type="ECO:0000256" key="3">
    <source>
        <dbReference type="ARBA" id="ARBA00010441"/>
    </source>
</evidence>
<evidence type="ECO:0000313" key="18">
    <source>
        <dbReference type="EMBL" id="BBB31958.1"/>
    </source>
</evidence>
<dbReference type="PROSITE" id="PS00379">
    <property type="entry name" value="CDP_ALCOHOL_P_TRANSF"/>
    <property type="match status" value="1"/>
</dbReference>